<proteinExistence type="predicted"/>
<keyword evidence="2" id="KW-1185">Reference proteome</keyword>
<dbReference type="AlphaFoldDB" id="A0AAN5AK71"/>
<dbReference type="RefSeq" id="WP_338237099.1">
    <property type="nucleotide sequence ID" value="NZ_BQKE01000001.1"/>
</dbReference>
<protein>
    <submittedName>
        <fullName evidence="1">Uncharacterized protein</fullName>
    </submittedName>
</protein>
<comment type="caution">
    <text evidence="1">The sequence shown here is derived from an EMBL/GenBank/DDBJ whole genome shotgun (WGS) entry which is preliminary data.</text>
</comment>
<evidence type="ECO:0000313" key="2">
    <source>
        <dbReference type="Proteomes" id="UP001310022"/>
    </source>
</evidence>
<dbReference type="EMBL" id="BQKE01000001">
    <property type="protein sequence ID" value="GJM61572.1"/>
    <property type="molecule type" value="Genomic_DNA"/>
</dbReference>
<dbReference type="Proteomes" id="UP001310022">
    <property type="component" value="Unassembled WGS sequence"/>
</dbReference>
<organism evidence="1 2">
    <name type="scientific">Persicobacter diffluens</name>
    <dbReference type="NCBI Taxonomy" id="981"/>
    <lineage>
        <taxon>Bacteria</taxon>
        <taxon>Pseudomonadati</taxon>
        <taxon>Bacteroidota</taxon>
        <taxon>Cytophagia</taxon>
        <taxon>Cytophagales</taxon>
        <taxon>Persicobacteraceae</taxon>
        <taxon>Persicobacter</taxon>
    </lineage>
</organism>
<reference evidence="1 2" key="1">
    <citation type="submission" date="2021-12" db="EMBL/GenBank/DDBJ databases">
        <title>Genome sequencing of bacteria with rrn-lacking chromosome and rrn-plasmid.</title>
        <authorList>
            <person name="Anda M."/>
            <person name="Iwasaki W."/>
        </authorList>
    </citation>
    <scope>NUCLEOTIDE SEQUENCE [LARGE SCALE GENOMIC DNA]</scope>
    <source>
        <strain evidence="1 2">NBRC 15940</strain>
    </source>
</reference>
<accession>A0AAN5AK71</accession>
<sequence>MENIDLGSLGGITIKYYSGDVPPPYCCQYELAIDFQNQLFSRYKIEYLFREELTEAEIIDEGFAPDDNFSWKGNLPVLWEEEFEEVLAKTSWIKKKTNRNAEDPIIEVTMMDLEGNVIVGYPGEMDLWLYFMEEAIQAVYELAGRSKPLLIKYMDLGEEPAFKVDIEAKFSVRSFTVTKEQNGLAPVVKEYPWHDLKHTLKDIYLPDYNWEAVVQGKPKKGAKYLDPGEGAWFKFNSGVVNPSPKVDALKRIAELMKEL</sequence>
<name>A0AAN5AK71_9BACT</name>
<evidence type="ECO:0000313" key="1">
    <source>
        <dbReference type="EMBL" id="GJM61572.1"/>
    </source>
</evidence>
<gene>
    <name evidence="1" type="ORF">PEDI_21240</name>
</gene>